<dbReference type="Gene3D" id="3.40.30.10">
    <property type="entry name" value="Glutaredoxin"/>
    <property type="match status" value="1"/>
</dbReference>
<proteinExistence type="predicted"/>
<dbReference type="SUPFAM" id="SSF52833">
    <property type="entry name" value="Thioredoxin-like"/>
    <property type="match status" value="1"/>
</dbReference>
<dbReference type="Proteomes" id="UP001327219">
    <property type="component" value="Chromosome"/>
</dbReference>
<dbReference type="InterPro" id="IPR036249">
    <property type="entry name" value="Thioredoxin-like_sf"/>
</dbReference>
<evidence type="ECO:0000313" key="1">
    <source>
        <dbReference type="EMBL" id="WPX96495.1"/>
    </source>
</evidence>
<protein>
    <submittedName>
        <fullName evidence="1">TlpA family protein disulfide reductase C-terminal domain protein</fullName>
    </submittedName>
</protein>
<name>A0ABZ0UNS3_9RICK</name>
<dbReference type="EMBL" id="CP110820">
    <property type="protein sequence ID" value="WPX96495.1"/>
    <property type="molecule type" value="Genomic_DNA"/>
</dbReference>
<evidence type="ECO:0000313" key="2">
    <source>
        <dbReference type="Proteomes" id="UP001327219"/>
    </source>
</evidence>
<reference evidence="1 2" key="1">
    <citation type="submission" date="2022-11" db="EMBL/GenBank/DDBJ databases">
        <title>Host association and intracellularity evolved multiple times independently in the Rickettsiales.</title>
        <authorList>
            <person name="Castelli M."/>
            <person name="Nardi T."/>
            <person name="Gammuto L."/>
            <person name="Bellinzona G."/>
            <person name="Sabaneyeva E."/>
            <person name="Potekhin A."/>
            <person name="Serra V."/>
            <person name="Petroni G."/>
            <person name="Sassera D."/>
        </authorList>
    </citation>
    <scope>NUCLEOTIDE SEQUENCE [LARGE SCALE GENOMIC DNA]</scope>
    <source>
        <strain evidence="1 2">NDG2</strain>
    </source>
</reference>
<gene>
    <name evidence="1" type="ORF">Bandiella_00611</name>
</gene>
<sequence>MTTLSKLEKIKRLYSELGIENLTIYHDPNRKLMDYFNVNSPPTTVFINKQGEAFAKIGEVYNWQDPSILEYILEIKDR</sequence>
<organism evidence="1 2">
    <name type="scientific">Candidatus Bandiella euplotis</name>
    <dbReference type="NCBI Taxonomy" id="1664265"/>
    <lineage>
        <taxon>Bacteria</taxon>
        <taxon>Pseudomonadati</taxon>
        <taxon>Pseudomonadota</taxon>
        <taxon>Alphaproteobacteria</taxon>
        <taxon>Rickettsiales</taxon>
        <taxon>Candidatus Midichloriaceae</taxon>
        <taxon>Candidatus Bandiella</taxon>
    </lineage>
</organism>
<keyword evidence="2" id="KW-1185">Reference proteome</keyword>
<dbReference type="RefSeq" id="WP_323733278.1">
    <property type="nucleotide sequence ID" value="NZ_CP110820.1"/>
</dbReference>
<accession>A0ABZ0UNS3</accession>